<feature type="domain" description="HAT C-terminal dimerisation" evidence="8">
    <location>
        <begin position="351"/>
        <end position="417"/>
    </location>
</feature>
<feature type="chain" id="PRO_5022970943" description="HAT C-terminal dimerisation domain-containing protein" evidence="7">
    <location>
        <begin position="32"/>
        <end position="447"/>
    </location>
</feature>
<gene>
    <name evidence="9" type="ORF">PGT21_012216</name>
</gene>
<feature type="compositionally biased region" description="Polar residues" evidence="6">
    <location>
        <begin position="108"/>
        <end position="123"/>
    </location>
</feature>
<sequence>MHIRCICHKLALIVNARLAALALKTLPLAKAKESVLGFFPVLGRLMEEKEEEGTEALKAPEVEVLDGPEDVINIPDESDRDYGNADDEGSDYDVPNPALDDPSGDKGTPNQPSATSTKTASQNKHTKTSRLLELTNKLNVVIKQITRSAAQRENFDHIARELGVKVAPLIAGHGICWNVKYQSHKKAIDACEVIDQILKEDQQENGPGDFEEAYFLPQDWKEIDNLNSTASHVIPKYLDLKEELTAKISASRETESLYPMYHAMLNSEVTNALALLKQHFDITKLKVPEIQPYADVVEIGKPLGSSLTIQPNSIRGRLTSRMALQPTAQEDKSEAYLKADLSFSADELDHKTTHLRWWKANQRAYPTLAILARWYLGASGSSCSVKRIFSAASDVCSSNRGKLLPSTMAHCVFSLMWLRKDIPLTEEFSEAGKALKALLPSKNKSCR</sequence>
<dbReference type="SUPFAM" id="SSF53098">
    <property type="entry name" value="Ribonuclease H-like"/>
    <property type="match status" value="1"/>
</dbReference>
<keyword evidence="2" id="KW-0479">Metal-binding</keyword>
<evidence type="ECO:0000313" key="9">
    <source>
        <dbReference type="EMBL" id="KAA1097585.1"/>
    </source>
</evidence>
<dbReference type="InterPro" id="IPR012337">
    <property type="entry name" value="RNaseH-like_sf"/>
</dbReference>
<dbReference type="GO" id="GO:0005634">
    <property type="term" value="C:nucleus"/>
    <property type="evidence" value="ECO:0007669"/>
    <property type="project" value="UniProtKB-SubCell"/>
</dbReference>
<dbReference type="OrthoDB" id="4507940at2759"/>
<evidence type="ECO:0000256" key="4">
    <source>
        <dbReference type="ARBA" id="ARBA00022833"/>
    </source>
</evidence>
<evidence type="ECO:0000256" key="2">
    <source>
        <dbReference type="ARBA" id="ARBA00022723"/>
    </source>
</evidence>
<proteinExistence type="predicted"/>
<comment type="caution">
    <text evidence="9">The sequence shown here is derived from an EMBL/GenBank/DDBJ whole genome shotgun (WGS) entry which is preliminary data.</text>
</comment>
<dbReference type="GO" id="GO:0008270">
    <property type="term" value="F:zinc ion binding"/>
    <property type="evidence" value="ECO:0007669"/>
    <property type="project" value="UniProtKB-KW"/>
</dbReference>
<dbReference type="EMBL" id="VSWC01000066">
    <property type="protein sequence ID" value="KAA1097585.1"/>
    <property type="molecule type" value="Genomic_DNA"/>
</dbReference>
<dbReference type="InterPro" id="IPR052035">
    <property type="entry name" value="ZnF_BED_domain_contain"/>
</dbReference>
<keyword evidence="10" id="KW-1185">Reference proteome</keyword>
<dbReference type="AlphaFoldDB" id="A0A5B0P7U8"/>
<feature type="signal peptide" evidence="7">
    <location>
        <begin position="1"/>
        <end position="31"/>
    </location>
</feature>
<evidence type="ECO:0000259" key="8">
    <source>
        <dbReference type="Pfam" id="PF05699"/>
    </source>
</evidence>
<evidence type="ECO:0000256" key="5">
    <source>
        <dbReference type="ARBA" id="ARBA00023242"/>
    </source>
</evidence>
<protein>
    <recommendedName>
        <fullName evidence="8">HAT C-terminal dimerisation domain-containing protein</fullName>
    </recommendedName>
</protein>
<evidence type="ECO:0000256" key="7">
    <source>
        <dbReference type="SAM" id="SignalP"/>
    </source>
</evidence>
<evidence type="ECO:0000313" key="10">
    <source>
        <dbReference type="Proteomes" id="UP000324748"/>
    </source>
</evidence>
<organism evidence="9 10">
    <name type="scientific">Puccinia graminis f. sp. tritici</name>
    <dbReference type="NCBI Taxonomy" id="56615"/>
    <lineage>
        <taxon>Eukaryota</taxon>
        <taxon>Fungi</taxon>
        <taxon>Dikarya</taxon>
        <taxon>Basidiomycota</taxon>
        <taxon>Pucciniomycotina</taxon>
        <taxon>Pucciniomycetes</taxon>
        <taxon>Pucciniales</taxon>
        <taxon>Pucciniaceae</taxon>
        <taxon>Puccinia</taxon>
    </lineage>
</organism>
<feature type="compositionally biased region" description="Acidic residues" evidence="6">
    <location>
        <begin position="76"/>
        <end position="91"/>
    </location>
</feature>
<keyword evidence="3" id="KW-0863">Zinc-finger</keyword>
<evidence type="ECO:0000256" key="3">
    <source>
        <dbReference type="ARBA" id="ARBA00022771"/>
    </source>
</evidence>
<dbReference type="InterPro" id="IPR008906">
    <property type="entry name" value="HATC_C_dom"/>
</dbReference>
<feature type="region of interest" description="Disordered" evidence="6">
    <location>
        <begin position="52"/>
        <end position="129"/>
    </location>
</feature>
<evidence type="ECO:0000256" key="1">
    <source>
        <dbReference type="ARBA" id="ARBA00004123"/>
    </source>
</evidence>
<keyword evidence="7" id="KW-0732">Signal</keyword>
<comment type="subcellular location">
    <subcellularLocation>
        <location evidence="1">Nucleus</location>
    </subcellularLocation>
</comment>
<dbReference type="Proteomes" id="UP000324748">
    <property type="component" value="Unassembled WGS sequence"/>
</dbReference>
<name>A0A5B0P7U8_PUCGR</name>
<dbReference type="Pfam" id="PF05699">
    <property type="entry name" value="Dimer_Tnp_hAT"/>
    <property type="match status" value="1"/>
</dbReference>
<accession>A0A5B0P7U8</accession>
<dbReference type="GO" id="GO:0046983">
    <property type="term" value="F:protein dimerization activity"/>
    <property type="evidence" value="ECO:0007669"/>
    <property type="project" value="InterPro"/>
</dbReference>
<dbReference type="PANTHER" id="PTHR46481">
    <property type="entry name" value="ZINC FINGER BED DOMAIN-CONTAINING PROTEIN 4"/>
    <property type="match status" value="1"/>
</dbReference>
<evidence type="ECO:0000256" key="6">
    <source>
        <dbReference type="SAM" id="MobiDB-lite"/>
    </source>
</evidence>
<reference evidence="9 10" key="1">
    <citation type="submission" date="2019-05" db="EMBL/GenBank/DDBJ databases">
        <title>Emergence of the Ug99 lineage of the wheat stem rust pathogen through somatic hybridization.</title>
        <authorList>
            <person name="Li F."/>
            <person name="Upadhyaya N.M."/>
            <person name="Sperschneider J."/>
            <person name="Matny O."/>
            <person name="Nguyen-Phuc H."/>
            <person name="Mago R."/>
            <person name="Raley C."/>
            <person name="Miller M.E."/>
            <person name="Silverstein K.A.T."/>
            <person name="Henningsen E."/>
            <person name="Hirsch C.D."/>
            <person name="Visser B."/>
            <person name="Pretorius Z.A."/>
            <person name="Steffenson B.J."/>
            <person name="Schwessinger B."/>
            <person name="Dodds P.N."/>
            <person name="Figueroa M."/>
        </authorList>
    </citation>
    <scope>NUCLEOTIDE SEQUENCE [LARGE SCALE GENOMIC DNA]</scope>
    <source>
        <strain evidence="9">21-0</strain>
    </source>
</reference>
<dbReference type="PANTHER" id="PTHR46481:SF10">
    <property type="entry name" value="ZINC FINGER BED DOMAIN-CONTAINING PROTEIN 39"/>
    <property type="match status" value="1"/>
</dbReference>
<keyword evidence="4" id="KW-0862">Zinc</keyword>
<keyword evidence="5" id="KW-0539">Nucleus</keyword>